<evidence type="ECO:0000256" key="1">
    <source>
        <dbReference type="ARBA" id="ARBA00022729"/>
    </source>
</evidence>
<evidence type="ECO:0000256" key="2">
    <source>
        <dbReference type="ARBA" id="ARBA00022801"/>
    </source>
</evidence>
<protein>
    <submittedName>
        <fullName evidence="3">Esterase/PHB depolymerase</fullName>
    </submittedName>
</protein>
<sequence length="286" mass="31885">MVKALHVVRHPTGFYSAGATTLFASKFDQRFSYCLYVPSAHDQDGPALPLVVLQHGTARRGPQYRDNFAEWAERHGCLVLAPLFPAGIGDPDDLHNFKFLRYGDIRFDEVLLAMADEVGERFNVDTRRFLLHGFSGGGQFVHRFAYLHPDRLAGLSIGAPGRITSIDYDSPWWIGLKGFEEEFGCAPRVSELRDVPVHMVVGSADVETWEINNQGDANWMDGADAYGVTRVERLRALRDNFEAHGISVRLDVVPGVGHEPMRVLEPVKDFFASILSRRESPATTSG</sequence>
<dbReference type="EMBL" id="SAUN01000001">
    <property type="protein sequence ID" value="RVX38019.1"/>
    <property type="molecule type" value="Genomic_DNA"/>
</dbReference>
<accession>A0A438LWZ1</accession>
<keyword evidence="4" id="KW-1185">Reference proteome</keyword>
<proteinExistence type="predicted"/>
<gene>
    <name evidence="3" type="ORF">EDD27_0309</name>
</gene>
<dbReference type="RefSeq" id="WP_127930712.1">
    <property type="nucleotide sequence ID" value="NZ_SAUN01000001.1"/>
</dbReference>
<dbReference type="Proteomes" id="UP000284824">
    <property type="component" value="Unassembled WGS sequence"/>
</dbReference>
<dbReference type="InterPro" id="IPR050955">
    <property type="entry name" value="Plant_Biomass_Hydrol_Est"/>
</dbReference>
<name>A0A438LWZ1_9ACTN</name>
<dbReference type="Gene3D" id="3.40.50.1820">
    <property type="entry name" value="alpha/beta hydrolase"/>
    <property type="match status" value="1"/>
</dbReference>
<dbReference type="InterPro" id="IPR029058">
    <property type="entry name" value="AB_hydrolase_fold"/>
</dbReference>
<keyword evidence="1" id="KW-0732">Signal</keyword>
<dbReference type="OrthoDB" id="332706at2"/>
<keyword evidence="2" id="KW-0378">Hydrolase</keyword>
<comment type="caution">
    <text evidence="3">The sequence shown here is derived from an EMBL/GenBank/DDBJ whole genome shotgun (WGS) entry which is preliminary data.</text>
</comment>
<dbReference type="AlphaFoldDB" id="A0A438LWZ1"/>
<dbReference type="PANTHER" id="PTHR43037:SF5">
    <property type="entry name" value="FERULOYL ESTERASE"/>
    <property type="match status" value="1"/>
</dbReference>
<evidence type="ECO:0000313" key="4">
    <source>
        <dbReference type="Proteomes" id="UP000284824"/>
    </source>
</evidence>
<dbReference type="GO" id="GO:0016787">
    <property type="term" value="F:hydrolase activity"/>
    <property type="evidence" value="ECO:0007669"/>
    <property type="project" value="UniProtKB-KW"/>
</dbReference>
<reference evidence="3 4" key="1">
    <citation type="submission" date="2019-01" db="EMBL/GenBank/DDBJ databases">
        <title>Sequencing the genomes of 1000 actinobacteria strains.</title>
        <authorList>
            <person name="Klenk H.-P."/>
        </authorList>
    </citation>
    <scope>NUCLEOTIDE SEQUENCE [LARGE SCALE GENOMIC DNA]</scope>
    <source>
        <strain evidence="3 4">DSM 43925</strain>
    </source>
</reference>
<dbReference type="SUPFAM" id="SSF53474">
    <property type="entry name" value="alpha/beta-Hydrolases"/>
    <property type="match status" value="1"/>
</dbReference>
<evidence type="ECO:0000313" key="3">
    <source>
        <dbReference type="EMBL" id="RVX38019.1"/>
    </source>
</evidence>
<organism evidence="3 4">
    <name type="scientific">Nonomuraea polychroma</name>
    <dbReference type="NCBI Taxonomy" id="46176"/>
    <lineage>
        <taxon>Bacteria</taxon>
        <taxon>Bacillati</taxon>
        <taxon>Actinomycetota</taxon>
        <taxon>Actinomycetes</taxon>
        <taxon>Streptosporangiales</taxon>
        <taxon>Streptosporangiaceae</taxon>
        <taxon>Nonomuraea</taxon>
    </lineage>
</organism>
<dbReference type="PANTHER" id="PTHR43037">
    <property type="entry name" value="UNNAMED PRODUCT-RELATED"/>
    <property type="match status" value="1"/>
</dbReference>